<dbReference type="Gene3D" id="3.20.20.80">
    <property type="entry name" value="Glycosidases"/>
    <property type="match status" value="1"/>
</dbReference>
<accession>A0A9D1FNP2</accession>
<dbReference type="AlphaFoldDB" id="A0A9D1FNP2"/>
<gene>
    <name evidence="1" type="ORF">IAB51_06930</name>
</gene>
<evidence type="ECO:0008006" key="3">
    <source>
        <dbReference type="Google" id="ProtNLM"/>
    </source>
</evidence>
<comment type="caution">
    <text evidence="1">The sequence shown here is derived from an EMBL/GenBank/DDBJ whole genome shotgun (WGS) entry which is preliminary data.</text>
</comment>
<dbReference type="EMBL" id="DVJP01000046">
    <property type="protein sequence ID" value="HIS76530.1"/>
    <property type="molecule type" value="Genomic_DNA"/>
</dbReference>
<organism evidence="1 2">
    <name type="scientific">Candidatus Merdivicinus excrementipullorum</name>
    <dbReference type="NCBI Taxonomy" id="2840867"/>
    <lineage>
        <taxon>Bacteria</taxon>
        <taxon>Bacillati</taxon>
        <taxon>Bacillota</taxon>
        <taxon>Clostridia</taxon>
        <taxon>Eubacteriales</taxon>
        <taxon>Oscillospiraceae</taxon>
        <taxon>Oscillospiraceae incertae sedis</taxon>
        <taxon>Candidatus Merdivicinus</taxon>
    </lineage>
</organism>
<name>A0A9D1FNP2_9FIRM</name>
<dbReference type="InterPro" id="IPR036116">
    <property type="entry name" value="FN3_sf"/>
</dbReference>
<dbReference type="SUPFAM" id="SSF49265">
    <property type="entry name" value="Fibronectin type III"/>
    <property type="match status" value="1"/>
</dbReference>
<dbReference type="SUPFAM" id="SSF51445">
    <property type="entry name" value="(Trans)glycosidases"/>
    <property type="match status" value="1"/>
</dbReference>
<evidence type="ECO:0000313" key="2">
    <source>
        <dbReference type="Proteomes" id="UP000824002"/>
    </source>
</evidence>
<dbReference type="Proteomes" id="UP000824002">
    <property type="component" value="Unassembled WGS sequence"/>
</dbReference>
<dbReference type="Gene3D" id="2.60.40.10">
    <property type="entry name" value="Immunoglobulins"/>
    <property type="match status" value="3"/>
</dbReference>
<reference evidence="1" key="2">
    <citation type="journal article" date="2021" name="PeerJ">
        <title>Extensive microbial diversity within the chicken gut microbiome revealed by metagenomics and culture.</title>
        <authorList>
            <person name="Gilroy R."/>
            <person name="Ravi A."/>
            <person name="Getino M."/>
            <person name="Pursley I."/>
            <person name="Horton D.L."/>
            <person name="Alikhan N.F."/>
            <person name="Baker D."/>
            <person name="Gharbi K."/>
            <person name="Hall N."/>
            <person name="Watson M."/>
            <person name="Adriaenssens E.M."/>
            <person name="Foster-Nyarko E."/>
            <person name="Jarju S."/>
            <person name="Secka A."/>
            <person name="Antonio M."/>
            <person name="Oren A."/>
            <person name="Chaudhuri R.R."/>
            <person name="La Ragione R."/>
            <person name="Hildebrand F."/>
            <person name="Pallen M.J."/>
        </authorList>
    </citation>
    <scope>NUCLEOTIDE SEQUENCE</scope>
    <source>
        <strain evidence="1">CHK199-13235</strain>
    </source>
</reference>
<reference evidence="1" key="1">
    <citation type="submission" date="2020-10" db="EMBL/GenBank/DDBJ databases">
        <authorList>
            <person name="Gilroy R."/>
        </authorList>
    </citation>
    <scope>NUCLEOTIDE SEQUENCE</scope>
    <source>
        <strain evidence="1">CHK199-13235</strain>
    </source>
</reference>
<dbReference type="InterPro" id="IPR013783">
    <property type="entry name" value="Ig-like_fold"/>
</dbReference>
<proteinExistence type="predicted"/>
<dbReference type="InterPro" id="IPR017853">
    <property type="entry name" value="GH"/>
</dbReference>
<evidence type="ECO:0000313" key="1">
    <source>
        <dbReference type="EMBL" id="HIS76530.1"/>
    </source>
</evidence>
<protein>
    <recommendedName>
        <fullName evidence="3">Fibronectin type-III domain-containing protein</fullName>
    </recommendedName>
</protein>
<sequence length="826" mass="94568">MEYKNITENQPVHIDFSKTAGEMVPKVGFLLVPNEDVPDGRILPLHVRIVRDGFDAQNYLGTHTGNNSPENTRDYLINEHNQLERMKDSVERLDELGIQYYPILVYNQSWNSTTGLAQGKPKDLDVHKELMKDIFQYIKDNHVNIREFDVWNEDWGGVGDLYPQLHKNAWEAMMDILPDGALIGPSLADSPDPLERGLQLIEDCAKWEIPVGVIAWHFVPEVRRFMDTWESKAKEHPVVGPVRYYYEEYSWPQQSGVKNFKVMEEFDRAGVDEAIRGIWRYPNGLSDMVRTDQTKENPNYRLCEWWHTAAYGSMSGQKVKNDSPELYIASIDTEKGEAKALIGSETDRTVSLFLENLPFEGKITADRYQIARSVNPEADIAERVNDLPENEGIQYRETAELDGRSPFTLDMHADEISLLVVKTEKSIPSDFYLKSPDDHTLVLPHPTLCWQKSQGAEAYDLEIAFDKQFRQVVSRKTGLASETYTVEEELEKDRPYYWRVTAVNENGRRAPLNNMYYAFTVTDDVEVPGGFVMLQVPNGADSVSTNPRFTWTQSRNADSFLLEISEREDFENARRISVLHPEKRVTSWNTNTYLEYTLAEPLRPASWYYARISAVNEHGIRRMNNKPHKFRTTSPDWAPMDFDLLYPANGAVIEQRETLRWEKTPGSFFYELEVASDRDFSNVLIRRRFLTQPAYTLESNLLEPDTVYYWRVTAASKDKMQKTENRAGVQSFRTSPVPAAPTFKSFIPEKGGAAVIFEPVLGADSYTVKIGTAPGAYDREITGIASDRVFVPLAQESFCAVTACRNGLESKIHNERLVKPAKNEME</sequence>